<dbReference type="Proteomes" id="UP001593833">
    <property type="component" value="Unassembled WGS sequence"/>
</dbReference>
<name>A0ABV6YLK4_UNCEI</name>
<comment type="caution">
    <text evidence="2">The sequence shown here is derived from an EMBL/GenBank/DDBJ whole genome shotgun (WGS) entry which is preliminary data.</text>
</comment>
<proteinExistence type="predicted"/>
<evidence type="ECO:0000313" key="2">
    <source>
        <dbReference type="EMBL" id="MFC1573209.1"/>
    </source>
</evidence>
<accession>A0ABV6YLK4</accession>
<reference evidence="2 3" key="1">
    <citation type="submission" date="2024-09" db="EMBL/GenBank/DDBJ databases">
        <authorList>
            <person name="D'Angelo T."/>
        </authorList>
    </citation>
    <scope>NUCLEOTIDE SEQUENCE [LARGE SCALE GENOMIC DNA]</scope>
    <source>
        <strain evidence="2">SAG AM-320-E07</strain>
    </source>
</reference>
<evidence type="ECO:0000313" key="3">
    <source>
        <dbReference type="Proteomes" id="UP001593833"/>
    </source>
</evidence>
<keyword evidence="3" id="KW-1185">Reference proteome</keyword>
<feature type="compositionally biased region" description="Basic and acidic residues" evidence="1">
    <location>
        <begin position="19"/>
        <end position="28"/>
    </location>
</feature>
<evidence type="ECO:0000256" key="1">
    <source>
        <dbReference type="SAM" id="MobiDB-lite"/>
    </source>
</evidence>
<organism evidence="2 3">
    <name type="scientific">Eiseniibacteriota bacterium</name>
    <dbReference type="NCBI Taxonomy" id="2212470"/>
    <lineage>
        <taxon>Bacteria</taxon>
        <taxon>Candidatus Eiseniibacteriota</taxon>
    </lineage>
</organism>
<sequence length="103" mass="10807">MSAKTKKTQKQAAPKKVATKKDATKKPADQMTTASAANTSPQPPDDSNEVVVFALRLKRSERDAIHAAAGSGKASSFVRALALAAAQGDTKAIKKIMETVQKA</sequence>
<feature type="region of interest" description="Disordered" evidence="1">
    <location>
        <begin position="1"/>
        <end position="48"/>
    </location>
</feature>
<gene>
    <name evidence="2" type="ORF">ACFL6M_06380</name>
</gene>
<protein>
    <submittedName>
        <fullName evidence="2">Uncharacterized protein</fullName>
    </submittedName>
</protein>
<dbReference type="EMBL" id="JBHPKH010000096">
    <property type="protein sequence ID" value="MFC1573209.1"/>
    <property type="molecule type" value="Genomic_DNA"/>
</dbReference>
<feature type="compositionally biased region" description="Polar residues" evidence="1">
    <location>
        <begin position="30"/>
        <end position="40"/>
    </location>
</feature>